<organism evidence="2 3">
    <name type="scientific">Roseisalinus antarcticus</name>
    <dbReference type="NCBI Taxonomy" id="254357"/>
    <lineage>
        <taxon>Bacteria</taxon>
        <taxon>Pseudomonadati</taxon>
        <taxon>Pseudomonadota</taxon>
        <taxon>Alphaproteobacteria</taxon>
        <taxon>Rhodobacterales</taxon>
        <taxon>Roseobacteraceae</taxon>
        <taxon>Roseisalinus</taxon>
    </lineage>
</organism>
<keyword evidence="3" id="KW-1185">Reference proteome</keyword>
<evidence type="ECO:0000259" key="1">
    <source>
        <dbReference type="PROSITE" id="PS51186"/>
    </source>
</evidence>
<name>A0A1Y5TBJ4_9RHOB</name>
<dbReference type="RefSeq" id="WP_085879477.1">
    <property type="nucleotide sequence ID" value="NZ_FWFZ01000013.1"/>
</dbReference>
<dbReference type="CDD" id="cd04301">
    <property type="entry name" value="NAT_SF"/>
    <property type="match status" value="1"/>
</dbReference>
<protein>
    <submittedName>
        <fullName evidence="2">Putative acetyltransferase</fullName>
    </submittedName>
</protein>
<dbReference type="OrthoDB" id="7301318at2"/>
<dbReference type="Gene3D" id="3.40.630.30">
    <property type="match status" value="1"/>
</dbReference>
<gene>
    <name evidence="2" type="ORF">ROA7023_02646</name>
</gene>
<dbReference type="PROSITE" id="PS51186">
    <property type="entry name" value="GNAT"/>
    <property type="match status" value="1"/>
</dbReference>
<proteinExistence type="predicted"/>
<evidence type="ECO:0000313" key="2">
    <source>
        <dbReference type="EMBL" id="SLN58133.1"/>
    </source>
</evidence>
<sequence length="235" mass="24535">MTPGLLTALIDATWPAARVDTVGPWTIRTGAGGGSRVSAASARRPAATEALPRAEAAMRARDQTPLFMVRAGETALDAQLAGRGYAIKDPVTAYMLPAAPTAEVSEVEERWPPLPAQEAIWRAGGIGPSRLDIMGRVSGPRTSLLGRIDGKPAATAFVATAGEVAMLHALETADPFRRKGLGRAMVQAAVAWAHEQGAGTLAILVTTANTPANSLYASLGGQRSTGYHYRILQDA</sequence>
<evidence type="ECO:0000313" key="3">
    <source>
        <dbReference type="Proteomes" id="UP000193900"/>
    </source>
</evidence>
<dbReference type="Proteomes" id="UP000193900">
    <property type="component" value="Unassembled WGS sequence"/>
</dbReference>
<accession>A0A1Y5TBJ4</accession>
<dbReference type="Pfam" id="PF00583">
    <property type="entry name" value="Acetyltransf_1"/>
    <property type="match status" value="1"/>
</dbReference>
<feature type="domain" description="N-acetyltransferase" evidence="1">
    <location>
        <begin position="102"/>
        <end position="235"/>
    </location>
</feature>
<dbReference type="SUPFAM" id="SSF55729">
    <property type="entry name" value="Acyl-CoA N-acyltransferases (Nat)"/>
    <property type="match status" value="1"/>
</dbReference>
<dbReference type="InterPro" id="IPR016181">
    <property type="entry name" value="Acyl_CoA_acyltransferase"/>
</dbReference>
<dbReference type="AlphaFoldDB" id="A0A1Y5TBJ4"/>
<dbReference type="GO" id="GO:0016747">
    <property type="term" value="F:acyltransferase activity, transferring groups other than amino-acyl groups"/>
    <property type="evidence" value="ECO:0007669"/>
    <property type="project" value="InterPro"/>
</dbReference>
<reference evidence="2 3" key="1">
    <citation type="submission" date="2017-03" db="EMBL/GenBank/DDBJ databases">
        <authorList>
            <person name="Afonso C.L."/>
            <person name="Miller P.J."/>
            <person name="Scott M.A."/>
            <person name="Spackman E."/>
            <person name="Goraichik I."/>
            <person name="Dimitrov K.M."/>
            <person name="Suarez D.L."/>
            <person name="Swayne D.E."/>
        </authorList>
    </citation>
    <scope>NUCLEOTIDE SEQUENCE [LARGE SCALE GENOMIC DNA]</scope>
    <source>
        <strain evidence="2 3">CECT 7023</strain>
    </source>
</reference>
<keyword evidence="2" id="KW-0808">Transferase</keyword>
<dbReference type="EMBL" id="FWFZ01000013">
    <property type="protein sequence ID" value="SLN58133.1"/>
    <property type="molecule type" value="Genomic_DNA"/>
</dbReference>
<dbReference type="InterPro" id="IPR000182">
    <property type="entry name" value="GNAT_dom"/>
</dbReference>